<keyword evidence="4" id="KW-1185">Reference proteome</keyword>
<organism evidence="3 4">
    <name type="scientific">Leeia speluncae</name>
    <dbReference type="NCBI Taxonomy" id="2884804"/>
    <lineage>
        <taxon>Bacteria</taxon>
        <taxon>Pseudomonadati</taxon>
        <taxon>Pseudomonadota</taxon>
        <taxon>Betaproteobacteria</taxon>
        <taxon>Neisseriales</taxon>
        <taxon>Leeiaceae</taxon>
        <taxon>Leeia</taxon>
    </lineage>
</organism>
<feature type="domain" description="Pseudouridine synthase RsuA/RluA-like" evidence="2">
    <location>
        <begin position="14"/>
        <end position="157"/>
    </location>
</feature>
<dbReference type="SUPFAM" id="SSF55120">
    <property type="entry name" value="Pseudouridine synthase"/>
    <property type="match status" value="1"/>
</dbReference>
<dbReference type="PANTHER" id="PTHR21600">
    <property type="entry name" value="MITOCHONDRIAL RNA PSEUDOURIDINE SYNTHASE"/>
    <property type="match status" value="1"/>
</dbReference>
<reference evidence="3" key="1">
    <citation type="submission" date="2021-10" db="EMBL/GenBank/DDBJ databases">
        <title>The complete genome sequence of Leeia sp. TBRC 13508.</title>
        <authorList>
            <person name="Charoenyingcharoen P."/>
            <person name="Yukphan P."/>
        </authorList>
    </citation>
    <scope>NUCLEOTIDE SEQUENCE</scope>
    <source>
        <strain evidence="3">TBRC 13508</strain>
    </source>
</reference>
<comment type="caution">
    <text evidence="3">The sequence shown here is derived from an EMBL/GenBank/DDBJ whole genome shotgun (WGS) entry which is preliminary data.</text>
</comment>
<accession>A0ABS8DAE7</accession>
<comment type="similarity">
    <text evidence="1">Belongs to the pseudouridine synthase RluA family.</text>
</comment>
<dbReference type="PANTHER" id="PTHR21600:SF87">
    <property type="entry name" value="RNA PSEUDOURIDYLATE SYNTHASE DOMAIN-CONTAINING PROTEIN 1"/>
    <property type="match status" value="1"/>
</dbReference>
<dbReference type="Proteomes" id="UP001165395">
    <property type="component" value="Unassembled WGS sequence"/>
</dbReference>
<dbReference type="InterPro" id="IPR006224">
    <property type="entry name" value="PsdUridine_synth_RluA-like_CS"/>
</dbReference>
<dbReference type="RefSeq" id="WP_227182013.1">
    <property type="nucleotide sequence ID" value="NZ_JAJBZT010000013.1"/>
</dbReference>
<name>A0ABS8DAE7_9NEIS</name>
<dbReference type="EMBL" id="JAJBZT010000013">
    <property type="protein sequence ID" value="MCB6185182.1"/>
    <property type="molecule type" value="Genomic_DNA"/>
</dbReference>
<dbReference type="PROSITE" id="PS01129">
    <property type="entry name" value="PSI_RLU"/>
    <property type="match status" value="1"/>
</dbReference>
<dbReference type="Gene3D" id="3.30.2350.10">
    <property type="entry name" value="Pseudouridine synthase"/>
    <property type="match status" value="1"/>
</dbReference>
<sequence length="228" mass="25411">MSFNGFYVIADEPDFIVVNKMPGIPMHQEDNQPGLIDLIRSQTGLSSLFQIHRLDNLTSGVMVFGKSAAVASELGEAWQSKKVQKFYIALSSFKPSKKQGLIAGDMEKGRNGSWKLLRSKLNPALTRFFSASIAPGIRAFLLKPYTGKTHQIRVAMKSLGCPILGDGRYSGESADRGYLHAYQLAFALNGVSYRYQAIPNVGDKFSYPVLHSLLMNEWHQPELLNWPE</sequence>
<dbReference type="InterPro" id="IPR050188">
    <property type="entry name" value="RluA_PseudoU_synthase"/>
</dbReference>
<dbReference type="CDD" id="cd02869">
    <property type="entry name" value="PseudoU_synth_RluA_like"/>
    <property type="match status" value="1"/>
</dbReference>
<protein>
    <submittedName>
        <fullName evidence="3">TIGR01621 family pseudouridine synthase</fullName>
    </submittedName>
</protein>
<dbReference type="NCBIfam" id="TIGR01621">
    <property type="entry name" value="RluA-like"/>
    <property type="match status" value="1"/>
</dbReference>
<evidence type="ECO:0000259" key="2">
    <source>
        <dbReference type="Pfam" id="PF00849"/>
    </source>
</evidence>
<evidence type="ECO:0000256" key="1">
    <source>
        <dbReference type="ARBA" id="ARBA00010876"/>
    </source>
</evidence>
<dbReference type="InterPro" id="IPR006145">
    <property type="entry name" value="PsdUridine_synth_RsuA/RluA"/>
</dbReference>
<dbReference type="Pfam" id="PF00849">
    <property type="entry name" value="PseudoU_synth_2"/>
    <property type="match status" value="1"/>
</dbReference>
<gene>
    <name evidence="3" type="ORF">LIN78_16675</name>
</gene>
<evidence type="ECO:0000313" key="3">
    <source>
        <dbReference type="EMBL" id="MCB6185182.1"/>
    </source>
</evidence>
<dbReference type="InterPro" id="IPR020103">
    <property type="entry name" value="PsdUridine_synth_cat_dom_sf"/>
</dbReference>
<proteinExistence type="inferred from homology"/>
<dbReference type="InterPro" id="IPR006508">
    <property type="entry name" value="PsdUridine_synth_RluA-like"/>
</dbReference>
<evidence type="ECO:0000313" key="4">
    <source>
        <dbReference type="Proteomes" id="UP001165395"/>
    </source>
</evidence>